<evidence type="ECO:0000256" key="1">
    <source>
        <dbReference type="SAM" id="MobiDB-lite"/>
    </source>
</evidence>
<organism evidence="2 3">
    <name type="scientific">Bordetella petrii</name>
    <dbReference type="NCBI Taxonomy" id="94624"/>
    <lineage>
        <taxon>Bacteria</taxon>
        <taxon>Pseudomonadati</taxon>
        <taxon>Pseudomonadota</taxon>
        <taxon>Betaproteobacteria</taxon>
        <taxon>Burkholderiales</taxon>
        <taxon>Alcaligenaceae</taxon>
        <taxon>Bordetella</taxon>
    </lineage>
</organism>
<sequence>MTADERSGFLQRWSRRKAEAREAGVRDDELPDQPLPEAADAAVPAPAGETPEPAEPPPPTLDDVRALTLESDFAPFVARRVAPEVKNAALKKLFSDPHYNVMDGLDTYIDDYSKLEPLPAPLLRRLVSARTLALFDDEVDPPAAAGPSAAAAAPGAPEPSASDPAAMPDAAGPAPLPGPSPTGPEADVADPAMPSAAPADRRN</sequence>
<dbReference type="Proteomes" id="UP001175604">
    <property type="component" value="Unassembled WGS sequence"/>
</dbReference>
<dbReference type="EMBL" id="JAUDJE010000017">
    <property type="protein sequence ID" value="MDM9560915.1"/>
    <property type="molecule type" value="Genomic_DNA"/>
</dbReference>
<proteinExistence type="predicted"/>
<feature type="region of interest" description="Disordered" evidence="1">
    <location>
        <begin position="1"/>
        <end position="62"/>
    </location>
</feature>
<dbReference type="Pfam" id="PF11748">
    <property type="entry name" value="DUF3306"/>
    <property type="match status" value="1"/>
</dbReference>
<feature type="compositionally biased region" description="Basic and acidic residues" evidence="1">
    <location>
        <begin position="16"/>
        <end position="28"/>
    </location>
</feature>
<feature type="compositionally biased region" description="Low complexity" evidence="1">
    <location>
        <begin position="183"/>
        <end position="203"/>
    </location>
</feature>
<feature type="compositionally biased region" description="Low complexity" evidence="1">
    <location>
        <begin position="35"/>
        <end position="51"/>
    </location>
</feature>
<gene>
    <name evidence="2" type="ORF">QUC21_17900</name>
</gene>
<evidence type="ECO:0000313" key="3">
    <source>
        <dbReference type="Proteomes" id="UP001175604"/>
    </source>
</evidence>
<comment type="caution">
    <text evidence="2">The sequence shown here is derived from an EMBL/GenBank/DDBJ whole genome shotgun (WGS) entry which is preliminary data.</text>
</comment>
<protein>
    <submittedName>
        <fullName evidence="2">DUF3306 domain-containing protein</fullName>
    </submittedName>
</protein>
<accession>A0ABT7W6X0</accession>
<name>A0ABT7W6X0_9BORD</name>
<feature type="region of interest" description="Disordered" evidence="1">
    <location>
        <begin position="139"/>
        <end position="203"/>
    </location>
</feature>
<evidence type="ECO:0000313" key="2">
    <source>
        <dbReference type="EMBL" id="MDM9560915.1"/>
    </source>
</evidence>
<feature type="compositionally biased region" description="Low complexity" evidence="1">
    <location>
        <begin position="141"/>
        <end position="173"/>
    </location>
</feature>
<dbReference type="RefSeq" id="WP_289786275.1">
    <property type="nucleotide sequence ID" value="NZ_JAUDJE010000017.1"/>
</dbReference>
<reference evidence="2" key="1">
    <citation type="submission" date="2023-06" db="EMBL/GenBank/DDBJ databases">
        <title>full genome analysis of Phenantherene degrader P3.</title>
        <authorList>
            <person name="Akbar A."/>
            <person name="Rahmeh R."/>
            <person name="Kishk M."/>
        </authorList>
    </citation>
    <scope>NUCLEOTIDE SEQUENCE</scope>
    <source>
        <strain evidence="2">P3</strain>
    </source>
</reference>
<dbReference type="InterPro" id="IPR021735">
    <property type="entry name" value="DUF3306"/>
</dbReference>
<keyword evidence="3" id="KW-1185">Reference proteome</keyword>